<dbReference type="PRINTS" id="PR00344">
    <property type="entry name" value="BCTRLSENSOR"/>
</dbReference>
<keyword evidence="6" id="KW-0547">Nucleotide-binding</keyword>
<dbReference type="InterPro" id="IPR000700">
    <property type="entry name" value="PAS-assoc_C"/>
</dbReference>
<dbReference type="Pfam" id="PF00512">
    <property type="entry name" value="HisKA"/>
    <property type="match status" value="1"/>
</dbReference>
<evidence type="ECO:0000259" key="14">
    <source>
        <dbReference type="PROSITE" id="PS50885"/>
    </source>
</evidence>
<feature type="transmembrane region" description="Helical" evidence="10">
    <location>
        <begin position="6"/>
        <end position="25"/>
    </location>
</feature>
<evidence type="ECO:0000256" key="9">
    <source>
        <dbReference type="ARBA" id="ARBA00023012"/>
    </source>
</evidence>
<dbReference type="GO" id="GO:0016020">
    <property type="term" value="C:membrane"/>
    <property type="evidence" value="ECO:0007669"/>
    <property type="project" value="UniProtKB-SubCell"/>
</dbReference>
<dbReference type="NCBIfam" id="TIGR00229">
    <property type="entry name" value="sensory_box"/>
    <property type="match status" value="1"/>
</dbReference>
<name>A0A953M106_9BACT</name>
<reference evidence="15" key="2">
    <citation type="submission" date="2021-08" db="EMBL/GenBank/DDBJ databases">
        <authorList>
            <person name="Dalcin Martins P."/>
        </authorList>
    </citation>
    <scope>NUCLEOTIDE SEQUENCE</scope>
    <source>
        <strain evidence="15">MAG_39</strain>
    </source>
</reference>
<dbReference type="PANTHER" id="PTHR43065:SF10">
    <property type="entry name" value="PEROXIDE STRESS-ACTIVATED HISTIDINE KINASE MAK3"/>
    <property type="match status" value="1"/>
</dbReference>
<dbReference type="Pfam" id="PF00672">
    <property type="entry name" value="HAMP"/>
    <property type="match status" value="1"/>
</dbReference>
<dbReference type="EC" id="2.7.13.3" evidence="3"/>
<evidence type="ECO:0000256" key="4">
    <source>
        <dbReference type="ARBA" id="ARBA00022553"/>
    </source>
</evidence>
<dbReference type="SUPFAM" id="SSF55874">
    <property type="entry name" value="ATPase domain of HSP90 chaperone/DNA topoisomerase II/histidine kinase"/>
    <property type="match status" value="1"/>
</dbReference>
<keyword evidence="4" id="KW-0597">Phosphoprotein</keyword>
<dbReference type="InterPro" id="IPR004358">
    <property type="entry name" value="Sig_transdc_His_kin-like_C"/>
</dbReference>
<evidence type="ECO:0000259" key="11">
    <source>
        <dbReference type="PROSITE" id="PS50109"/>
    </source>
</evidence>
<dbReference type="SUPFAM" id="SSF47384">
    <property type="entry name" value="Homodimeric domain of signal transducing histidine kinase"/>
    <property type="match status" value="1"/>
</dbReference>
<reference evidence="15" key="1">
    <citation type="journal article" date="2021" name="bioRxiv">
        <title>Unraveling nitrogen, sulfur and carbon metabolic pathways and microbial community transcriptional responses to substrate deprivation and toxicity stresses in a bioreactor mimicking anoxic brackish coastal sediment conditions.</title>
        <authorList>
            <person name="Martins P.D."/>
            <person name="Echeveste M.J."/>
            <person name="Arshad A."/>
            <person name="Kurth J."/>
            <person name="Ouboter H."/>
            <person name="Jetten M.S.M."/>
            <person name="Welte C.U."/>
        </authorList>
    </citation>
    <scope>NUCLEOTIDE SEQUENCE</scope>
    <source>
        <strain evidence="15">MAG_39</strain>
    </source>
</reference>
<evidence type="ECO:0000259" key="12">
    <source>
        <dbReference type="PROSITE" id="PS50112"/>
    </source>
</evidence>
<comment type="subcellular location">
    <subcellularLocation>
        <location evidence="2">Membrane</location>
    </subcellularLocation>
</comment>
<evidence type="ECO:0000313" key="15">
    <source>
        <dbReference type="EMBL" id="MBZ0154878.1"/>
    </source>
</evidence>
<keyword evidence="9" id="KW-0902">Two-component regulatory system</keyword>
<dbReference type="Gene3D" id="6.10.340.10">
    <property type="match status" value="1"/>
</dbReference>
<feature type="domain" description="HAMP" evidence="14">
    <location>
        <begin position="196"/>
        <end position="247"/>
    </location>
</feature>
<feature type="transmembrane region" description="Helical" evidence="10">
    <location>
        <begin position="174"/>
        <end position="195"/>
    </location>
</feature>
<evidence type="ECO:0000256" key="3">
    <source>
        <dbReference type="ARBA" id="ARBA00012438"/>
    </source>
</evidence>
<evidence type="ECO:0000256" key="5">
    <source>
        <dbReference type="ARBA" id="ARBA00022679"/>
    </source>
</evidence>
<dbReference type="AlphaFoldDB" id="A0A953M106"/>
<dbReference type="PROSITE" id="PS50885">
    <property type="entry name" value="HAMP"/>
    <property type="match status" value="1"/>
</dbReference>
<dbReference type="Pfam" id="PF00989">
    <property type="entry name" value="PAS"/>
    <property type="match status" value="1"/>
</dbReference>
<dbReference type="SMART" id="SM00304">
    <property type="entry name" value="HAMP"/>
    <property type="match status" value="1"/>
</dbReference>
<gene>
    <name evidence="15" type="ORF">K8I29_01515</name>
</gene>
<keyword evidence="7" id="KW-0418">Kinase</keyword>
<comment type="catalytic activity">
    <reaction evidence="1">
        <text>ATP + protein L-histidine = ADP + protein N-phospho-L-histidine.</text>
        <dbReference type="EC" id="2.7.13.3"/>
    </reaction>
</comment>
<accession>A0A953M106</accession>
<keyword evidence="8" id="KW-0067">ATP-binding</keyword>
<evidence type="ECO:0000256" key="7">
    <source>
        <dbReference type="ARBA" id="ARBA00022777"/>
    </source>
</evidence>
<evidence type="ECO:0000256" key="8">
    <source>
        <dbReference type="ARBA" id="ARBA00022840"/>
    </source>
</evidence>
<dbReference type="SUPFAM" id="SSF55785">
    <property type="entry name" value="PYP-like sensor domain (PAS domain)"/>
    <property type="match status" value="1"/>
</dbReference>
<keyword evidence="10" id="KW-0472">Membrane</keyword>
<dbReference type="InterPro" id="IPR003661">
    <property type="entry name" value="HisK_dim/P_dom"/>
</dbReference>
<dbReference type="GO" id="GO:0005524">
    <property type="term" value="F:ATP binding"/>
    <property type="evidence" value="ECO:0007669"/>
    <property type="project" value="UniProtKB-KW"/>
</dbReference>
<protein>
    <recommendedName>
        <fullName evidence="3">histidine kinase</fullName>
        <ecNumber evidence="3">2.7.13.3</ecNumber>
    </recommendedName>
</protein>
<feature type="domain" description="PAS" evidence="12">
    <location>
        <begin position="252"/>
        <end position="326"/>
    </location>
</feature>
<dbReference type="InterPro" id="IPR036890">
    <property type="entry name" value="HATPase_C_sf"/>
</dbReference>
<dbReference type="SUPFAM" id="SSF158472">
    <property type="entry name" value="HAMP domain-like"/>
    <property type="match status" value="1"/>
</dbReference>
<feature type="domain" description="PAC" evidence="13">
    <location>
        <begin position="328"/>
        <end position="378"/>
    </location>
</feature>
<dbReference type="InterPro" id="IPR001610">
    <property type="entry name" value="PAC"/>
</dbReference>
<evidence type="ECO:0000313" key="16">
    <source>
        <dbReference type="Proteomes" id="UP000705867"/>
    </source>
</evidence>
<dbReference type="CDD" id="cd00130">
    <property type="entry name" value="PAS"/>
    <property type="match status" value="1"/>
</dbReference>
<dbReference type="InterPro" id="IPR003594">
    <property type="entry name" value="HATPase_dom"/>
</dbReference>
<dbReference type="InterPro" id="IPR003660">
    <property type="entry name" value="HAMP_dom"/>
</dbReference>
<dbReference type="GO" id="GO:0000155">
    <property type="term" value="F:phosphorelay sensor kinase activity"/>
    <property type="evidence" value="ECO:0007669"/>
    <property type="project" value="InterPro"/>
</dbReference>
<dbReference type="SMART" id="SM00091">
    <property type="entry name" value="PAS"/>
    <property type="match status" value="1"/>
</dbReference>
<dbReference type="InterPro" id="IPR005467">
    <property type="entry name" value="His_kinase_dom"/>
</dbReference>
<feature type="domain" description="Histidine kinase" evidence="11">
    <location>
        <begin position="391"/>
        <end position="605"/>
    </location>
</feature>
<proteinExistence type="predicted"/>
<dbReference type="Pfam" id="PF02518">
    <property type="entry name" value="HATPase_c"/>
    <property type="match status" value="1"/>
</dbReference>
<dbReference type="Gene3D" id="1.10.287.130">
    <property type="match status" value="1"/>
</dbReference>
<dbReference type="CDD" id="cd00082">
    <property type="entry name" value="HisKA"/>
    <property type="match status" value="1"/>
</dbReference>
<dbReference type="CDD" id="cd06225">
    <property type="entry name" value="HAMP"/>
    <property type="match status" value="1"/>
</dbReference>
<evidence type="ECO:0000256" key="10">
    <source>
        <dbReference type="SAM" id="Phobius"/>
    </source>
</evidence>
<evidence type="ECO:0000259" key="13">
    <source>
        <dbReference type="PROSITE" id="PS50113"/>
    </source>
</evidence>
<dbReference type="SMART" id="SM00387">
    <property type="entry name" value="HATPase_c"/>
    <property type="match status" value="1"/>
</dbReference>
<organism evidence="15 16">
    <name type="scientific">Candidatus Nitrobium versatile</name>
    <dbReference type="NCBI Taxonomy" id="2884831"/>
    <lineage>
        <taxon>Bacteria</taxon>
        <taxon>Pseudomonadati</taxon>
        <taxon>Nitrospirota</taxon>
        <taxon>Nitrospiria</taxon>
        <taxon>Nitrospirales</taxon>
        <taxon>Nitrospiraceae</taxon>
        <taxon>Candidatus Nitrobium</taxon>
    </lineage>
</organism>
<comment type="caution">
    <text evidence="15">The sequence shown here is derived from an EMBL/GenBank/DDBJ whole genome shotgun (WGS) entry which is preliminary data.</text>
</comment>
<sequence length="610" mass="67897">MRRKIIFSLCSITLVFLAGGIYIIVSIEDTTSTMNTLVQLHRAEILREHLLTQVKIVQFDISQGGAYGTGDAQLFTRHINEVKKTAEACFFCHHSERVMVKLAGLQNRIDRYTSAVSDLLPGKVSAAGLQETRDAALTMGREIIEEIRKTILLSDRMLDEKTASSLRKVKMVKGILYTLVLVGPLLAGVFAYVWLHGITKPVHHLLYATRRLMGGDLAYRIEGMENEFGEVAVSFNEMAESLKDHMLRIEESEKKYRILFESAGDAIFILDGEGDDKGRIVEANRAAAEMHGYTADELRTMTIMDLDIPEDAMKAPGRLHSVLAGQRIKVEVNHRKRDGTVFPLEVSAGLIELKDHKYILAFDRDITERRLTEETLQRAEQLRICGELATCLAHEIKNPLACIKIAIEIFHQLNSLPESERNILGKVIDEIGKIELLIKDLLNFAKPPKPQLIEIEVNKILSATIEFSLKHPSFSRADERKIIVAKDLYEPLPLVKADPLQLRQVFMNLLINAADAMPDGGGLTVSSACNVLCDSVEISFCDTGKGIETALLKKIFEPFFTTKAKGTGLGLAVVKRLIEQQGGSIEVRNNEKRGASFVISLPVNGEKGQV</sequence>
<dbReference type="InterPro" id="IPR013767">
    <property type="entry name" value="PAS_fold"/>
</dbReference>
<dbReference type="SMART" id="SM00086">
    <property type="entry name" value="PAC"/>
    <property type="match status" value="1"/>
</dbReference>
<dbReference type="Gene3D" id="3.30.565.10">
    <property type="entry name" value="Histidine kinase-like ATPase, C-terminal domain"/>
    <property type="match status" value="1"/>
</dbReference>
<dbReference type="EMBL" id="JAIOIV010000015">
    <property type="protein sequence ID" value="MBZ0154878.1"/>
    <property type="molecule type" value="Genomic_DNA"/>
</dbReference>
<keyword evidence="10" id="KW-0812">Transmembrane</keyword>
<dbReference type="PROSITE" id="PS50109">
    <property type="entry name" value="HIS_KIN"/>
    <property type="match status" value="1"/>
</dbReference>
<dbReference type="Proteomes" id="UP000705867">
    <property type="component" value="Unassembled WGS sequence"/>
</dbReference>
<dbReference type="Gene3D" id="3.30.450.20">
    <property type="entry name" value="PAS domain"/>
    <property type="match status" value="1"/>
</dbReference>
<evidence type="ECO:0000256" key="2">
    <source>
        <dbReference type="ARBA" id="ARBA00004370"/>
    </source>
</evidence>
<dbReference type="InterPro" id="IPR036097">
    <property type="entry name" value="HisK_dim/P_sf"/>
</dbReference>
<dbReference type="PANTHER" id="PTHR43065">
    <property type="entry name" value="SENSOR HISTIDINE KINASE"/>
    <property type="match status" value="1"/>
</dbReference>
<dbReference type="PROSITE" id="PS50112">
    <property type="entry name" value="PAS"/>
    <property type="match status" value="1"/>
</dbReference>
<dbReference type="SMART" id="SM00388">
    <property type="entry name" value="HisKA"/>
    <property type="match status" value="1"/>
</dbReference>
<evidence type="ECO:0000256" key="1">
    <source>
        <dbReference type="ARBA" id="ARBA00000085"/>
    </source>
</evidence>
<keyword evidence="5" id="KW-0808">Transferase</keyword>
<keyword evidence="10" id="KW-1133">Transmembrane helix</keyword>
<dbReference type="InterPro" id="IPR000014">
    <property type="entry name" value="PAS"/>
</dbReference>
<evidence type="ECO:0000256" key="6">
    <source>
        <dbReference type="ARBA" id="ARBA00022741"/>
    </source>
</evidence>
<dbReference type="PROSITE" id="PS50113">
    <property type="entry name" value="PAC"/>
    <property type="match status" value="1"/>
</dbReference>
<dbReference type="InterPro" id="IPR035965">
    <property type="entry name" value="PAS-like_dom_sf"/>
</dbReference>